<evidence type="ECO:0000256" key="4">
    <source>
        <dbReference type="SAM" id="MobiDB-lite"/>
    </source>
</evidence>
<dbReference type="PANTHER" id="PTHR45981">
    <property type="entry name" value="LD02310P"/>
    <property type="match status" value="1"/>
</dbReference>
<evidence type="ECO:0000313" key="7">
    <source>
        <dbReference type="Proteomes" id="UP000011715"/>
    </source>
</evidence>
<feature type="compositionally biased region" description="Basic and acidic residues" evidence="4">
    <location>
        <begin position="295"/>
        <end position="310"/>
    </location>
</feature>
<feature type="region of interest" description="Disordered" evidence="4">
    <location>
        <begin position="157"/>
        <end position="527"/>
    </location>
</feature>
<dbReference type="eggNOG" id="ENOG502T44Q">
    <property type="taxonomic scope" value="Eukaryota"/>
</dbReference>
<feature type="compositionally biased region" description="Basic residues" evidence="4">
    <location>
        <begin position="1177"/>
        <end position="1189"/>
    </location>
</feature>
<feature type="region of interest" description="Disordered" evidence="4">
    <location>
        <begin position="1"/>
        <end position="64"/>
    </location>
</feature>
<feature type="compositionally biased region" description="Polar residues" evidence="4">
    <location>
        <begin position="451"/>
        <end position="482"/>
    </location>
</feature>
<evidence type="ECO:0000256" key="3">
    <source>
        <dbReference type="ARBA" id="ARBA00004656"/>
    </source>
</evidence>
<reference evidence="6" key="4">
    <citation type="journal article" date="2015" name="G3 (Bethesda)">
        <title>Genome sequences of three phytopathogenic species of the Magnaporthaceae family of fungi.</title>
        <authorList>
            <person name="Okagaki L.H."/>
            <person name="Nunes C.C."/>
            <person name="Sailsbery J."/>
            <person name="Clay B."/>
            <person name="Brown D."/>
            <person name="John T."/>
            <person name="Oh Y."/>
            <person name="Young N."/>
            <person name="Fitzgerald M."/>
            <person name="Haas B.J."/>
            <person name="Zeng Q."/>
            <person name="Young S."/>
            <person name="Adiconis X."/>
            <person name="Fan L."/>
            <person name="Levin J.Z."/>
            <person name="Mitchell T.K."/>
            <person name="Okubara P.A."/>
            <person name="Farman M.L."/>
            <person name="Kohn L.M."/>
            <person name="Birren B."/>
            <person name="Ma L.-J."/>
            <person name="Dean R.A."/>
        </authorList>
    </citation>
    <scope>NUCLEOTIDE SEQUENCE</scope>
    <source>
        <strain evidence="6">ATCC 64411 / 73-15</strain>
    </source>
</reference>
<dbReference type="EnsemblFungi" id="MAPG_00329T0">
    <property type="protein sequence ID" value="MAPG_00329T0"/>
    <property type="gene ID" value="MAPG_00329"/>
</dbReference>
<dbReference type="AlphaFoldDB" id="A0A0C4DKQ1"/>
<evidence type="ECO:0000256" key="1">
    <source>
        <dbReference type="ARBA" id="ARBA00004127"/>
    </source>
</evidence>
<dbReference type="EMBL" id="ADBL01000074">
    <property type="status" value="NOT_ANNOTATED_CDS"/>
    <property type="molecule type" value="Genomic_DNA"/>
</dbReference>
<organism evidence="6 7">
    <name type="scientific">Magnaporthiopsis poae (strain ATCC 64411 / 73-15)</name>
    <name type="common">Kentucky bluegrass fungus</name>
    <name type="synonym">Magnaporthe poae</name>
    <dbReference type="NCBI Taxonomy" id="644358"/>
    <lineage>
        <taxon>Eukaryota</taxon>
        <taxon>Fungi</taxon>
        <taxon>Dikarya</taxon>
        <taxon>Ascomycota</taxon>
        <taxon>Pezizomycotina</taxon>
        <taxon>Sordariomycetes</taxon>
        <taxon>Sordariomycetidae</taxon>
        <taxon>Magnaporthales</taxon>
        <taxon>Magnaporthaceae</taxon>
        <taxon>Magnaporthiopsis</taxon>
    </lineage>
</organism>
<comment type="subcellular location">
    <subcellularLocation>
        <location evidence="1">Endomembrane system</location>
        <topology evidence="1">Multi-pass membrane protein</topology>
    </subcellularLocation>
    <subcellularLocation>
        <location evidence="2">Endosome</location>
    </subcellularLocation>
    <subcellularLocation>
        <location evidence="3">Lysosome membrane</location>
    </subcellularLocation>
</comment>
<evidence type="ECO:0000256" key="2">
    <source>
        <dbReference type="ARBA" id="ARBA00004177"/>
    </source>
</evidence>
<feature type="compositionally biased region" description="Polar residues" evidence="4">
    <location>
        <begin position="28"/>
        <end position="42"/>
    </location>
</feature>
<feature type="compositionally biased region" description="Basic and acidic residues" evidence="4">
    <location>
        <begin position="1140"/>
        <end position="1151"/>
    </location>
</feature>
<reference evidence="7" key="2">
    <citation type="submission" date="2010-05" db="EMBL/GenBank/DDBJ databases">
        <title>The genome sequence of Magnaporthe poae strain ATCC 64411.</title>
        <authorList>
            <person name="Ma L.-J."/>
            <person name="Dead R."/>
            <person name="Young S."/>
            <person name="Zeng Q."/>
            <person name="Koehrsen M."/>
            <person name="Alvarado L."/>
            <person name="Berlin A."/>
            <person name="Chapman S.B."/>
            <person name="Chen Z."/>
            <person name="Freedman E."/>
            <person name="Gellesch M."/>
            <person name="Goldberg J."/>
            <person name="Griggs A."/>
            <person name="Gujja S."/>
            <person name="Heilman E.R."/>
            <person name="Heiman D."/>
            <person name="Hepburn T."/>
            <person name="Howarth C."/>
            <person name="Jen D."/>
            <person name="Larson L."/>
            <person name="Mehta T."/>
            <person name="Neiman D."/>
            <person name="Pearson M."/>
            <person name="Roberts A."/>
            <person name="Saif S."/>
            <person name="Shea T."/>
            <person name="Shenoy N."/>
            <person name="Sisk P."/>
            <person name="Stolte C."/>
            <person name="Sykes S."/>
            <person name="Walk T."/>
            <person name="White J."/>
            <person name="Yandava C."/>
            <person name="Haas B."/>
            <person name="Nusbaum C."/>
            <person name="Birren B."/>
        </authorList>
    </citation>
    <scope>NUCLEOTIDE SEQUENCE [LARGE SCALE GENOMIC DNA]</scope>
    <source>
        <strain evidence="7">ATCC 64411 / 73-15</strain>
    </source>
</reference>
<feature type="compositionally biased region" description="Polar residues" evidence="4">
    <location>
        <begin position="79"/>
        <end position="103"/>
    </location>
</feature>
<feature type="region of interest" description="Disordered" evidence="4">
    <location>
        <begin position="672"/>
        <end position="715"/>
    </location>
</feature>
<feature type="region of interest" description="Disordered" evidence="4">
    <location>
        <begin position="1176"/>
        <end position="1236"/>
    </location>
</feature>
<feature type="region of interest" description="Disordered" evidence="4">
    <location>
        <begin position="1132"/>
        <end position="1161"/>
    </location>
</feature>
<accession>A0A0C4DKQ1</accession>
<keyword evidence="7" id="KW-1185">Reference proteome</keyword>
<feature type="compositionally biased region" description="Acidic residues" evidence="4">
    <location>
        <begin position="1195"/>
        <end position="1206"/>
    </location>
</feature>
<reference evidence="6" key="5">
    <citation type="submission" date="2015-06" db="UniProtKB">
        <authorList>
            <consortium name="EnsemblFungi"/>
        </authorList>
    </citation>
    <scope>IDENTIFICATION</scope>
    <source>
        <strain evidence="6">ATCC 64411</strain>
    </source>
</reference>
<dbReference type="OMA" id="ANDHARE"/>
<feature type="compositionally biased region" description="Basic and acidic residues" evidence="4">
    <location>
        <begin position="53"/>
        <end position="64"/>
    </location>
</feature>
<dbReference type="OrthoDB" id="10553491at2759"/>
<sequence length="1236" mass="137364">MPLPSAPIDSLAQGQGDSGVIPEPASENPASQLRSKFDNSGWSDDFGPATGAGHDDNQMTAEDRELLELLRISEEESLFSPNDAAQSATQALVRQSPAHQSQLALPFSSETVQTSQSSSAAESNQLQNEPAIGSWSGFSDYLKRRKIKVSIVPLNRGACAPWGISGTPGVVRERRKRGRAMAFLDPDASPTPQPRKKPRPDLGDGASARCARPAAADAAPGRSTPASNTKKPASQKVRQLGSSSMASQTSIPKRSSQFKNSDKSSQIPTAIQGNSNGNDHGEALPRSGMLSYHEALSEKGEHLRSQRRLVDGSGDQQRQQPAARKGVDRERQEQKFGDASREQQRQQPADGKGENQGWVQQRAEQQRRKKQYEQLHRQQGQPPRSQPQQQTQPLGQSQQRQQQQQQQLHQQHQHYPQQQQQQHQAQQLASRQLTRHDSPAVLALSMPTPLTPSKTPANRQPSFKNVFAGSTKTESKSRQPTRYDSPMVLTLPTPTPSTPSNTPSNRQPPFRNAFAGSTRTEPKPPTNIITTQSVAAYPQPRRRPAALEIDRAEAIRIMRETRPPQTPSGPVTNQDMRRQVRASDIATRRKPPRRDAEFWEEHERPQAKKWKNRGFVAAGGRRHDNREARDKRNLRKTTDKFCREIRGKFPDLPDDEVQGQATKQAEEWQENLMKKREAARPQAGRSGGGGGGSIIYNYGGEDDNVDDEDGALNGINGRPSAAASLPLGMLPEQDVLVYTVYKTHPFHEGMAGGMGDSHIRVKTFTSRLQANDHAREVFAKIDDPILRGVEAEVDEESIKHNERCGMFWGHRRYADGTIHLVFVDEERVQAGNLTSSHLKGKKLTRRFIDAFAPLRFDVWAFFTDPVVPKQKAPPSAPAQRDSHRLDVAECCFPVPSTQAGDTTVSRDAAARHKRASSAPPVGGTPDKPSHRYNTGCRDWAPTPRQCLPEEAFYTPPKSKQLLYRELVKPLPASLTQSQAEAEMNSSEGLDDDDQQLLQLQPAVTIDSHEDDDDARPPEERTTFYPVHVRAFTTLGDANYHALLTYLSARARGVDVATHQDLTLNLYNRPEYGLALDFRHLCIQVVRTELEGPWPVGQGLVDADANTDGADGEGEGKSNKEWEEWVRQMQRQKRNLAVQESRAEREAGQELQRKRKAAKAANQVKLMQLRAISDALHGIKRRSHQKKKKQPAVAKDDDEDEYDEPGVGEEGGRADEPGGYNEPDESEESESEESEEE</sequence>
<feature type="compositionally biased region" description="Low complexity" evidence="4">
    <location>
        <begin position="204"/>
        <end position="226"/>
    </location>
</feature>
<gene>
    <name evidence="5" type="ORF">MAPG_00329</name>
</gene>
<reference evidence="5" key="3">
    <citation type="submission" date="2011-03" db="EMBL/GenBank/DDBJ databases">
        <title>Annotation of Magnaporthe poae ATCC 64411.</title>
        <authorList>
            <person name="Ma L.-J."/>
            <person name="Dead R."/>
            <person name="Young S.K."/>
            <person name="Zeng Q."/>
            <person name="Gargeya S."/>
            <person name="Fitzgerald M."/>
            <person name="Haas B."/>
            <person name="Abouelleil A."/>
            <person name="Alvarado L."/>
            <person name="Arachchi H.M."/>
            <person name="Berlin A."/>
            <person name="Brown A."/>
            <person name="Chapman S.B."/>
            <person name="Chen Z."/>
            <person name="Dunbar C."/>
            <person name="Freedman E."/>
            <person name="Gearin G."/>
            <person name="Gellesch M."/>
            <person name="Goldberg J."/>
            <person name="Griggs A."/>
            <person name="Gujja S."/>
            <person name="Heiman D."/>
            <person name="Howarth C."/>
            <person name="Larson L."/>
            <person name="Lui A."/>
            <person name="MacDonald P.J.P."/>
            <person name="Mehta T."/>
            <person name="Montmayeur A."/>
            <person name="Murphy C."/>
            <person name="Neiman D."/>
            <person name="Pearson M."/>
            <person name="Priest M."/>
            <person name="Roberts A."/>
            <person name="Saif S."/>
            <person name="Shea T."/>
            <person name="Shenoy N."/>
            <person name="Sisk P."/>
            <person name="Stolte C."/>
            <person name="Sykes S."/>
            <person name="Yandava C."/>
            <person name="Wortman J."/>
            <person name="Nusbaum C."/>
            <person name="Birren B."/>
        </authorList>
    </citation>
    <scope>NUCLEOTIDE SEQUENCE</scope>
    <source>
        <strain evidence="5">ATCC 64411</strain>
    </source>
</reference>
<feature type="region of interest" description="Disordered" evidence="4">
    <location>
        <begin position="898"/>
        <end position="932"/>
    </location>
</feature>
<evidence type="ECO:0000313" key="5">
    <source>
        <dbReference type="EMBL" id="KLU81237.1"/>
    </source>
</evidence>
<feature type="compositionally biased region" description="Acidic residues" evidence="4">
    <location>
        <begin position="700"/>
        <end position="710"/>
    </location>
</feature>
<evidence type="ECO:0000313" key="6">
    <source>
        <dbReference type="EnsemblFungi" id="MAPG_00329T0"/>
    </source>
</evidence>
<feature type="compositionally biased region" description="Acidic residues" evidence="4">
    <location>
        <begin position="1221"/>
        <end position="1236"/>
    </location>
</feature>
<dbReference type="GO" id="GO:0005768">
    <property type="term" value="C:endosome"/>
    <property type="evidence" value="ECO:0007669"/>
    <property type="project" value="UniProtKB-SubCell"/>
</dbReference>
<feature type="region of interest" description="Disordered" evidence="4">
    <location>
        <begin position="78"/>
        <end position="136"/>
    </location>
</feature>
<dbReference type="EMBL" id="GL876966">
    <property type="protein sequence ID" value="KLU81237.1"/>
    <property type="molecule type" value="Genomic_DNA"/>
</dbReference>
<feature type="compositionally biased region" description="Polar residues" evidence="4">
    <location>
        <begin position="227"/>
        <end position="278"/>
    </location>
</feature>
<proteinExistence type="predicted"/>
<feature type="region of interest" description="Disordered" evidence="4">
    <location>
        <begin position="585"/>
        <end position="605"/>
    </location>
</feature>
<feature type="compositionally biased region" description="Low complexity" evidence="4">
    <location>
        <begin position="377"/>
        <end position="432"/>
    </location>
</feature>
<reference evidence="5" key="1">
    <citation type="submission" date="2010-05" db="EMBL/GenBank/DDBJ databases">
        <title>The Genome Sequence of Magnaporthe poae strain ATCC 64411.</title>
        <authorList>
            <consortium name="The Broad Institute Genome Sequencing Platform"/>
            <consortium name="Broad Institute Genome Sequencing Center for Infectious Disease"/>
            <person name="Ma L.-J."/>
            <person name="Dead R."/>
            <person name="Young S."/>
            <person name="Zeng Q."/>
            <person name="Koehrsen M."/>
            <person name="Alvarado L."/>
            <person name="Berlin A."/>
            <person name="Chapman S.B."/>
            <person name="Chen Z."/>
            <person name="Freedman E."/>
            <person name="Gellesch M."/>
            <person name="Goldberg J."/>
            <person name="Griggs A."/>
            <person name="Gujja S."/>
            <person name="Heilman E.R."/>
            <person name="Heiman D."/>
            <person name="Hepburn T."/>
            <person name="Howarth C."/>
            <person name="Jen D."/>
            <person name="Larson L."/>
            <person name="Mehta T."/>
            <person name="Neiman D."/>
            <person name="Pearson M."/>
            <person name="Roberts A."/>
            <person name="Saif S."/>
            <person name="Shea T."/>
            <person name="Shenoy N."/>
            <person name="Sisk P."/>
            <person name="Stolte C."/>
            <person name="Sykes S."/>
            <person name="Walk T."/>
            <person name="White J."/>
            <person name="Yandava C."/>
            <person name="Haas B."/>
            <person name="Nusbaum C."/>
            <person name="Birren B."/>
        </authorList>
    </citation>
    <scope>NUCLEOTIDE SEQUENCE</scope>
    <source>
        <strain evidence="5">ATCC 64411</strain>
    </source>
</reference>
<name>A0A0C4DKQ1_MAGP6</name>
<dbReference type="Proteomes" id="UP000011715">
    <property type="component" value="Unassembled WGS sequence"/>
</dbReference>
<feature type="compositionally biased region" description="Basic and acidic residues" evidence="4">
    <location>
        <begin position="593"/>
        <end position="605"/>
    </location>
</feature>
<feature type="compositionally biased region" description="Basic and acidic residues" evidence="4">
    <location>
        <begin position="325"/>
        <end position="344"/>
    </location>
</feature>
<feature type="compositionally biased region" description="Low complexity" evidence="4">
    <location>
        <begin position="108"/>
        <end position="123"/>
    </location>
</feature>
<protein>
    <submittedName>
        <fullName evidence="5 6">Uncharacterized protein</fullName>
    </submittedName>
</protein>
<dbReference type="VEuPathDB" id="FungiDB:MAPG_00329"/>
<dbReference type="EMBL" id="ADBL01000075">
    <property type="status" value="NOT_ANNOTATED_CDS"/>
    <property type="molecule type" value="Genomic_DNA"/>
</dbReference>